<comment type="caution">
    <text evidence="1">The sequence shown here is derived from an EMBL/GenBank/DDBJ whole genome shotgun (WGS) entry which is preliminary data.</text>
</comment>
<dbReference type="EMBL" id="BROD01000001">
    <property type="protein sequence ID" value="GKX66604.1"/>
    <property type="molecule type" value="Genomic_DNA"/>
</dbReference>
<accession>A0ACB5RC28</accession>
<sequence length="266" mass="30589">MKVYVDVLLAENLIINYFLLLLTMQILKLKLNYKKIFFAASIGGIYTLSMIIPILKPLTFLPIKLTVAFIIIVIAVEKQTIITYFKIWGVFMMTSIFFSGVCLTISLYENNFNVAQSFVLKKLSLKYIILFAILLYIILLRIITFIKDKLVINKLIYDVEVVNKGKTIKFRAFLDTGNELVEPVTLLPVIILEENYFDEILPNKDVYYINYSTVSGWEGRLKGFKPDKLFLISGEKTIEKEAIICSCGEKLSKDREYEALLSRGII</sequence>
<protein>
    <submittedName>
        <fullName evidence="1">Sigma-E processing peptidase SpoIIGA</fullName>
    </submittedName>
</protein>
<reference evidence="1" key="1">
    <citation type="journal article" date="2025" name="Int. J. Syst. Evol. Microbiol.">
        <title>Inconstantimicrobium mannanitabidum sp. nov., a novel member of the family Clostridiaceae isolated from anoxic soil under the treatment of reductive soil disinfestation.</title>
        <authorList>
            <person name="Ueki A."/>
            <person name="Tonouchi A."/>
            <person name="Honma S."/>
            <person name="Kaku N."/>
            <person name="Ueki K."/>
        </authorList>
    </citation>
    <scope>NUCLEOTIDE SEQUENCE</scope>
    <source>
        <strain evidence="1">TW13</strain>
    </source>
</reference>
<dbReference type="Proteomes" id="UP001058074">
    <property type="component" value="Unassembled WGS sequence"/>
</dbReference>
<keyword evidence="2" id="KW-1185">Reference proteome</keyword>
<evidence type="ECO:0000313" key="2">
    <source>
        <dbReference type="Proteomes" id="UP001058074"/>
    </source>
</evidence>
<organism evidence="1 2">
    <name type="scientific">Inconstantimicrobium mannanitabidum</name>
    <dbReference type="NCBI Taxonomy" id="1604901"/>
    <lineage>
        <taxon>Bacteria</taxon>
        <taxon>Bacillati</taxon>
        <taxon>Bacillota</taxon>
        <taxon>Clostridia</taxon>
        <taxon>Eubacteriales</taxon>
        <taxon>Clostridiaceae</taxon>
        <taxon>Inconstantimicrobium</taxon>
    </lineage>
</organism>
<name>A0ACB5RC28_9CLOT</name>
<evidence type="ECO:0000313" key="1">
    <source>
        <dbReference type="EMBL" id="GKX66604.1"/>
    </source>
</evidence>
<gene>
    <name evidence="1" type="primary">spoIIGA</name>
    <name evidence="1" type="ORF">rsdtw13_18620</name>
</gene>
<proteinExistence type="predicted"/>